<accession>A0A540VRP7</accession>
<sequence>MNASWFETRYGLMYIFWLPMLWQYHALYWLQRNVPKPWIYILYVLLGAPFVVLNFLFNTLVGSFIFLEWPRELQFTARIRRLWRAGDWRATRFAKVLNEGDPGHIK</sequence>
<name>A0A540VRP7_9GAMM</name>
<gene>
    <name evidence="2" type="ORF">FKY71_08675</name>
</gene>
<keyword evidence="1" id="KW-1133">Transmembrane helix</keyword>
<dbReference type="Proteomes" id="UP000315400">
    <property type="component" value="Unassembled WGS sequence"/>
</dbReference>
<protein>
    <submittedName>
        <fullName evidence="2">Uncharacterized protein</fullName>
    </submittedName>
</protein>
<dbReference type="AlphaFoldDB" id="A0A540VRP7"/>
<evidence type="ECO:0000313" key="3">
    <source>
        <dbReference type="Proteomes" id="UP000315400"/>
    </source>
</evidence>
<evidence type="ECO:0000256" key="1">
    <source>
        <dbReference type="SAM" id="Phobius"/>
    </source>
</evidence>
<feature type="transmembrane region" description="Helical" evidence="1">
    <location>
        <begin position="12"/>
        <end position="31"/>
    </location>
</feature>
<keyword evidence="1" id="KW-0812">Transmembrane</keyword>
<keyword evidence="1" id="KW-0472">Membrane</keyword>
<evidence type="ECO:0000313" key="2">
    <source>
        <dbReference type="EMBL" id="TQE99435.1"/>
    </source>
</evidence>
<dbReference type="EMBL" id="VIFK01000062">
    <property type="protein sequence ID" value="TQE99435.1"/>
    <property type="molecule type" value="Genomic_DNA"/>
</dbReference>
<proteinExistence type="predicted"/>
<reference evidence="2 3" key="1">
    <citation type="submission" date="2019-06" db="EMBL/GenBank/DDBJ databases">
        <title>Metagenome assembled Genome of Spiribacter salinus SL48-SHIP from the microbial mat of Salt Lake 48 (Novosibirsk region, Russia).</title>
        <authorList>
            <person name="Shipova A."/>
            <person name="Rozanov A.S."/>
            <person name="Bryanskaya A.V."/>
            <person name="Peltek S.E."/>
        </authorList>
    </citation>
    <scope>NUCLEOTIDE SEQUENCE [LARGE SCALE GENOMIC DNA]</scope>
    <source>
        <strain evidence="2">SL48-SHIP-2</strain>
    </source>
</reference>
<comment type="caution">
    <text evidence="2">The sequence shown here is derived from an EMBL/GenBank/DDBJ whole genome shotgun (WGS) entry which is preliminary data.</text>
</comment>
<organism evidence="2 3">
    <name type="scientific">Spiribacter salinus</name>
    <dbReference type="NCBI Taxonomy" id="1335746"/>
    <lineage>
        <taxon>Bacteria</taxon>
        <taxon>Pseudomonadati</taxon>
        <taxon>Pseudomonadota</taxon>
        <taxon>Gammaproteobacteria</taxon>
        <taxon>Chromatiales</taxon>
        <taxon>Ectothiorhodospiraceae</taxon>
        <taxon>Spiribacter</taxon>
    </lineage>
</organism>
<feature type="transmembrane region" description="Helical" evidence="1">
    <location>
        <begin position="37"/>
        <end position="67"/>
    </location>
</feature>